<reference evidence="2" key="1">
    <citation type="submission" date="2025-08" db="UniProtKB">
        <authorList>
            <consortium name="Ensembl"/>
        </authorList>
    </citation>
    <scope>IDENTIFICATION</scope>
</reference>
<accession>A0A8D2KWH1</accession>
<proteinExistence type="predicted"/>
<feature type="compositionally biased region" description="Low complexity" evidence="1">
    <location>
        <begin position="219"/>
        <end position="233"/>
    </location>
</feature>
<name>A0A8D2KWH1_VARKO</name>
<sequence>MAALTPRKRKLLAHHSFISPIKQTSNFQDEGKENQHSPQKSTKSQKLHTSPLQTANVPKGIQRAFPQGMSPESGATYSSIVPTSSFYSKAKQFQNLLERKLANESLPLSPCNDDGNLPIANKTEVAQVKVLTARNPNSKAAKRPPSSRQLKTLPRNTKKARVEAAPPKAVEQKERVNCTIEKKMDAPFRVLSMKFKPALKLQTGAAFFATRKKWHCASKKVPSSPPSLSSVSKPPEKEMQDRPLTHTDLRVLPESSMNEGFKCCRQYFTFWLEKGQH</sequence>
<keyword evidence="3" id="KW-1185">Reference proteome</keyword>
<dbReference type="Ensembl" id="ENSVKKT00000012542.1">
    <property type="protein sequence ID" value="ENSVKKP00000012252.1"/>
    <property type="gene ID" value="ENSVKKG00000008523.1"/>
</dbReference>
<feature type="region of interest" description="Disordered" evidence="1">
    <location>
        <begin position="135"/>
        <end position="170"/>
    </location>
</feature>
<evidence type="ECO:0000313" key="3">
    <source>
        <dbReference type="Proteomes" id="UP000694545"/>
    </source>
</evidence>
<reference evidence="2" key="2">
    <citation type="submission" date="2025-09" db="UniProtKB">
        <authorList>
            <consortium name="Ensembl"/>
        </authorList>
    </citation>
    <scope>IDENTIFICATION</scope>
</reference>
<evidence type="ECO:0000256" key="1">
    <source>
        <dbReference type="SAM" id="MobiDB-lite"/>
    </source>
</evidence>
<feature type="region of interest" description="Disordered" evidence="1">
    <location>
        <begin position="218"/>
        <end position="244"/>
    </location>
</feature>
<protein>
    <submittedName>
        <fullName evidence="2">Uncharacterized protein</fullName>
    </submittedName>
</protein>
<dbReference type="AlphaFoldDB" id="A0A8D2KWH1"/>
<feature type="compositionally biased region" description="Polar residues" evidence="1">
    <location>
        <begin position="36"/>
        <end position="56"/>
    </location>
</feature>
<feature type="compositionally biased region" description="Basic and acidic residues" evidence="1">
    <location>
        <begin position="234"/>
        <end position="244"/>
    </location>
</feature>
<feature type="compositionally biased region" description="Basic residues" evidence="1">
    <location>
        <begin position="1"/>
        <end position="13"/>
    </location>
</feature>
<dbReference type="OMA" id="KEVCIIY"/>
<evidence type="ECO:0000313" key="2">
    <source>
        <dbReference type="Ensembl" id="ENSVKKP00000012252.1"/>
    </source>
</evidence>
<feature type="region of interest" description="Disordered" evidence="1">
    <location>
        <begin position="1"/>
        <end position="57"/>
    </location>
</feature>
<dbReference type="Proteomes" id="UP000694545">
    <property type="component" value="Unplaced"/>
</dbReference>
<organism evidence="2 3">
    <name type="scientific">Varanus komodoensis</name>
    <name type="common">Komodo dragon</name>
    <dbReference type="NCBI Taxonomy" id="61221"/>
    <lineage>
        <taxon>Eukaryota</taxon>
        <taxon>Metazoa</taxon>
        <taxon>Chordata</taxon>
        <taxon>Craniata</taxon>
        <taxon>Vertebrata</taxon>
        <taxon>Euteleostomi</taxon>
        <taxon>Lepidosauria</taxon>
        <taxon>Squamata</taxon>
        <taxon>Bifurcata</taxon>
        <taxon>Unidentata</taxon>
        <taxon>Episquamata</taxon>
        <taxon>Toxicofera</taxon>
        <taxon>Anguimorpha</taxon>
        <taxon>Paleoanguimorpha</taxon>
        <taxon>Varanoidea</taxon>
        <taxon>Varanidae</taxon>
        <taxon>Varanus</taxon>
    </lineage>
</organism>